<keyword evidence="2" id="KW-1185">Reference proteome</keyword>
<dbReference type="Proteomes" id="UP001396334">
    <property type="component" value="Unassembled WGS sequence"/>
</dbReference>
<evidence type="ECO:0000313" key="2">
    <source>
        <dbReference type="Proteomes" id="UP001396334"/>
    </source>
</evidence>
<dbReference type="EMBL" id="JBBPBN010000006">
    <property type="protein sequence ID" value="KAK9036746.1"/>
    <property type="molecule type" value="Genomic_DNA"/>
</dbReference>
<dbReference type="PANTHER" id="PTHR47580:SF1">
    <property type="entry name" value="PHOSPHOGLYCERATE MUTASE FAMILY PROTEIN"/>
    <property type="match status" value="1"/>
</dbReference>
<name>A0ABR2TGX4_9ROSI</name>
<proteinExistence type="predicted"/>
<gene>
    <name evidence="1" type="ORF">V6N11_078735</name>
</gene>
<accession>A0ABR2TGX4</accession>
<dbReference type="PANTHER" id="PTHR47580">
    <property type="entry name" value="PHOSPHOGLYCERATE MUTASE FAMILY PROTEIN"/>
    <property type="match status" value="1"/>
</dbReference>
<protein>
    <submittedName>
        <fullName evidence="1">Uncharacterized protein</fullName>
    </submittedName>
</protein>
<reference evidence="1 2" key="1">
    <citation type="journal article" date="2024" name="G3 (Bethesda)">
        <title>Genome assembly of Hibiscus sabdariffa L. provides insights into metabolisms of medicinal natural products.</title>
        <authorList>
            <person name="Kim T."/>
        </authorList>
    </citation>
    <scope>NUCLEOTIDE SEQUENCE [LARGE SCALE GENOMIC DNA]</scope>
    <source>
        <strain evidence="1">TK-2024</strain>
        <tissue evidence="1">Old leaves</tissue>
    </source>
</reference>
<organism evidence="1 2">
    <name type="scientific">Hibiscus sabdariffa</name>
    <name type="common">roselle</name>
    <dbReference type="NCBI Taxonomy" id="183260"/>
    <lineage>
        <taxon>Eukaryota</taxon>
        <taxon>Viridiplantae</taxon>
        <taxon>Streptophyta</taxon>
        <taxon>Embryophyta</taxon>
        <taxon>Tracheophyta</taxon>
        <taxon>Spermatophyta</taxon>
        <taxon>Magnoliopsida</taxon>
        <taxon>eudicotyledons</taxon>
        <taxon>Gunneridae</taxon>
        <taxon>Pentapetalae</taxon>
        <taxon>rosids</taxon>
        <taxon>malvids</taxon>
        <taxon>Malvales</taxon>
        <taxon>Malvaceae</taxon>
        <taxon>Malvoideae</taxon>
        <taxon>Hibiscus</taxon>
    </lineage>
</organism>
<sequence>MANNTKYLRLLVAVKSVKLLPFVTGYGHCSWPSPDAPPRLSNRYFLVRAGESEYDSRTFVRRDLTRLLRSLMLLMDYIVPDYSFLDARGLGAYEGKELEAISEVPSLPLHKSPSRVSRNTW</sequence>
<comment type="caution">
    <text evidence="1">The sequence shown here is derived from an EMBL/GenBank/DDBJ whole genome shotgun (WGS) entry which is preliminary data.</text>
</comment>
<evidence type="ECO:0000313" key="1">
    <source>
        <dbReference type="EMBL" id="KAK9036746.1"/>
    </source>
</evidence>